<evidence type="ECO:0000313" key="1">
    <source>
        <dbReference type="EMBL" id="KAI3715790.1"/>
    </source>
</evidence>
<dbReference type="EMBL" id="CM042053">
    <property type="protein sequence ID" value="KAI3715790.1"/>
    <property type="molecule type" value="Genomic_DNA"/>
</dbReference>
<proteinExistence type="predicted"/>
<organism evidence="1 2">
    <name type="scientific">Arctium lappa</name>
    <name type="common">Greater burdock</name>
    <name type="synonym">Lappa major</name>
    <dbReference type="NCBI Taxonomy" id="4217"/>
    <lineage>
        <taxon>Eukaryota</taxon>
        <taxon>Viridiplantae</taxon>
        <taxon>Streptophyta</taxon>
        <taxon>Embryophyta</taxon>
        <taxon>Tracheophyta</taxon>
        <taxon>Spermatophyta</taxon>
        <taxon>Magnoliopsida</taxon>
        <taxon>eudicotyledons</taxon>
        <taxon>Gunneridae</taxon>
        <taxon>Pentapetalae</taxon>
        <taxon>asterids</taxon>
        <taxon>campanulids</taxon>
        <taxon>Asterales</taxon>
        <taxon>Asteraceae</taxon>
        <taxon>Carduoideae</taxon>
        <taxon>Cardueae</taxon>
        <taxon>Arctiinae</taxon>
        <taxon>Arctium</taxon>
    </lineage>
</organism>
<sequence length="189" mass="20558">MASSRFLTATATPFSSFTTDLPSPSISLLLSTTLGLRRNSFKVNAIATKYKPKRYAYVFSVQIFEFYFSFIPLSLRAKQGSNVLDLCCGSGDLAFLLSEKVGLIGQIGCSLFPLSSFLHSLAFPPKFSQLPVVKRSRNCTESPPDSNHLSSQANLASVSSLASKQPSTAAMIHDQIGINRLSNPLNTKR</sequence>
<comment type="caution">
    <text evidence="1">The sequence shown here is derived from an EMBL/GenBank/DDBJ whole genome shotgun (WGS) entry which is preliminary data.</text>
</comment>
<accession>A0ACB9B0U0</accession>
<dbReference type="Proteomes" id="UP001055879">
    <property type="component" value="Linkage Group LG07"/>
</dbReference>
<reference evidence="1 2" key="2">
    <citation type="journal article" date="2022" name="Mol. Ecol. Resour.">
        <title>The genomes of chicory, endive, great burdock and yacon provide insights into Asteraceae paleo-polyploidization history and plant inulin production.</title>
        <authorList>
            <person name="Fan W."/>
            <person name="Wang S."/>
            <person name="Wang H."/>
            <person name="Wang A."/>
            <person name="Jiang F."/>
            <person name="Liu H."/>
            <person name="Zhao H."/>
            <person name="Xu D."/>
            <person name="Zhang Y."/>
        </authorList>
    </citation>
    <scope>NUCLEOTIDE SEQUENCE [LARGE SCALE GENOMIC DNA]</scope>
    <source>
        <strain evidence="2">cv. Niubang</strain>
    </source>
</reference>
<gene>
    <name evidence="1" type="ORF">L6452_22777</name>
</gene>
<protein>
    <submittedName>
        <fullName evidence="1">Uncharacterized protein</fullName>
    </submittedName>
</protein>
<reference evidence="2" key="1">
    <citation type="journal article" date="2022" name="Mol. Ecol. Resour.">
        <title>The genomes of chicory, endive, great burdock and yacon provide insights into Asteraceae palaeo-polyploidization history and plant inulin production.</title>
        <authorList>
            <person name="Fan W."/>
            <person name="Wang S."/>
            <person name="Wang H."/>
            <person name="Wang A."/>
            <person name="Jiang F."/>
            <person name="Liu H."/>
            <person name="Zhao H."/>
            <person name="Xu D."/>
            <person name="Zhang Y."/>
        </authorList>
    </citation>
    <scope>NUCLEOTIDE SEQUENCE [LARGE SCALE GENOMIC DNA]</scope>
    <source>
        <strain evidence="2">cv. Niubang</strain>
    </source>
</reference>
<keyword evidence="2" id="KW-1185">Reference proteome</keyword>
<evidence type="ECO:0000313" key="2">
    <source>
        <dbReference type="Proteomes" id="UP001055879"/>
    </source>
</evidence>
<name>A0ACB9B0U0_ARCLA</name>